<dbReference type="Proteomes" id="UP000696573">
    <property type="component" value="Unassembled WGS sequence"/>
</dbReference>
<dbReference type="AlphaFoldDB" id="A0A9N9VRT4"/>
<comment type="caution">
    <text evidence="1">The sequence shown here is derived from an EMBL/GenBank/DDBJ whole genome shotgun (WGS) entry which is preliminary data.</text>
</comment>
<feature type="non-terminal residue" evidence="1">
    <location>
        <position position="1"/>
    </location>
</feature>
<proteinExistence type="predicted"/>
<evidence type="ECO:0000313" key="2">
    <source>
        <dbReference type="Proteomes" id="UP000696573"/>
    </source>
</evidence>
<dbReference type="OrthoDB" id="2151789at2759"/>
<keyword evidence="2" id="KW-1185">Reference proteome</keyword>
<name>A0A9N9VRT4_9HYPO</name>
<sequence>YNTLKNITELRSKVYLPGSDTYTDRIEIYFSKSTALEPWYIQALKRASTNLGLIIYFNILPIKLVSPLKGTIWGDNIIFKSESGNNLINTLVDFTNTIYKDKNSSVSISFLYQPKLAGGIIALVSIKNTLTISKLLAFNSFYGIRAILNNTIRINTILVLSRELSED</sequence>
<dbReference type="EMBL" id="CABFNQ020000731">
    <property type="protein sequence ID" value="CAH0028357.1"/>
    <property type="molecule type" value="Genomic_DNA"/>
</dbReference>
<protein>
    <submittedName>
        <fullName evidence="1">Uncharacterized protein</fullName>
    </submittedName>
</protein>
<gene>
    <name evidence="1" type="ORF">CRHIZ90672A_00012652</name>
</gene>
<organism evidence="1 2">
    <name type="scientific">Clonostachys rhizophaga</name>
    <dbReference type="NCBI Taxonomy" id="160324"/>
    <lineage>
        <taxon>Eukaryota</taxon>
        <taxon>Fungi</taxon>
        <taxon>Dikarya</taxon>
        <taxon>Ascomycota</taxon>
        <taxon>Pezizomycotina</taxon>
        <taxon>Sordariomycetes</taxon>
        <taxon>Hypocreomycetidae</taxon>
        <taxon>Hypocreales</taxon>
        <taxon>Bionectriaceae</taxon>
        <taxon>Clonostachys</taxon>
    </lineage>
</organism>
<accession>A0A9N9VRT4</accession>
<reference evidence="1" key="1">
    <citation type="submission" date="2021-10" db="EMBL/GenBank/DDBJ databases">
        <authorList>
            <person name="Piombo E."/>
        </authorList>
    </citation>
    <scope>NUCLEOTIDE SEQUENCE</scope>
</reference>
<evidence type="ECO:0000313" key="1">
    <source>
        <dbReference type="EMBL" id="CAH0028357.1"/>
    </source>
</evidence>